<dbReference type="Proteomes" id="UP001172101">
    <property type="component" value="Unassembled WGS sequence"/>
</dbReference>
<proteinExistence type="predicted"/>
<reference evidence="2" key="1">
    <citation type="submission" date="2023-06" db="EMBL/GenBank/DDBJ databases">
        <title>Genome-scale phylogeny and comparative genomics of the fungal order Sordariales.</title>
        <authorList>
            <consortium name="Lawrence Berkeley National Laboratory"/>
            <person name="Hensen N."/>
            <person name="Bonometti L."/>
            <person name="Westerberg I."/>
            <person name="Brannstrom I.O."/>
            <person name="Guillou S."/>
            <person name="Cros-Aarteil S."/>
            <person name="Calhoun S."/>
            <person name="Haridas S."/>
            <person name="Kuo A."/>
            <person name="Mondo S."/>
            <person name="Pangilinan J."/>
            <person name="Riley R."/>
            <person name="LaButti K."/>
            <person name="Andreopoulos B."/>
            <person name="Lipzen A."/>
            <person name="Chen C."/>
            <person name="Yanf M."/>
            <person name="Daum C."/>
            <person name="Ng V."/>
            <person name="Clum A."/>
            <person name="Steindorff A."/>
            <person name="Ohm R."/>
            <person name="Martin F."/>
            <person name="Silar P."/>
            <person name="Natvig D."/>
            <person name="Lalanne C."/>
            <person name="Gautier V."/>
            <person name="Ament-velasquez S.L."/>
            <person name="Kruys A."/>
            <person name="Hutchinson M.I."/>
            <person name="Powell A.J."/>
            <person name="Barry K."/>
            <person name="Miller A.N."/>
            <person name="Grigoriev I.V."/>
            <person name="Debuchy R."/>
            <person name="Gladieux P."/>
            <person name="Thoren M.H."/>
            <person name="Johannesson H."/>
        </authorList>
    </citation>
    <scope>NUCLEOTIDE SEQUENCE</scope>
    <source>
        <strain evidence="2">SMH2392-1A</strain>
    </source>
</reference>
<feature type="compositionally biased region" description="Polar residues" evidence="1">
    <location>
        <begin position="142"/>
        <end position="162"/>
    </location>
</feature>
<name>A0AA40E4Q1_9PEZI</name>
<dbReference type="EMBL" id="JAUIRO010000003">
    <property type="protein sequence ID" value="KAK0722433.1"/>
    <property type="molecule type" value="Genomic_DNA"/>
</dbReference>
<protein>
    <submittedName>
        <fullName evidence="2">Uncharacterized protein</fullName>
    </submittedName>
</protein>
<keyword evidence="3" id="KW-1185">Reference proteome</keyword>
<dbReference type="AlphaFoldDB" id="A0AA40E4Q1"/>
<evidence type="ECO:0000313" key="3">
    <source>
        <dbReference type="Proteomes" id="UP001172101"/>
    </source>
</evidence>
<dbReference type="GeneID" id="85317104"/>
<accession>A0AA40E4Q1</accession>
<organism evidence="2 3">
    <name type="scientific">Lasiosphaeria miniovina</name>
    <dbReference type="NCBI Taxonomy" id="1954250"/>
    <lineage>
        <taxon>Eukaryota</taxon>
        <taxon>Fungi</taxon>
        <taxon>Dikarya</taxon>
        <taxon>Ascomycota</taxon>
        <taxon>Pezizomycotina</taxon>
        <taxon>Sordariomycetes</taxon>
        <taxon>Sordariomycetidae</taxon>
        <taxon>Sordariales</taxon>
        <taxon>Lasiosphaeriaceae</taxon>
        <taxon>Lasiosphaeria</taxon>
    </lineage>
</organism>
<evidence type="ECO:0000313" key="2">
    <source>
        <dbReference type="EMBL" id="KAK0722433.1"/>
    </source>
</evidence>
<evidence type="ECO:0000256" key="1">
    <source>
        <dbReference type="SAM" id="MobiDB-lite"/>
    </source>
</evidence>
<comment type="caution">
    <text evidence="2">The sequence shown here is derived from an EMBL/GenBank/DDBJ whole genome shotgun (WGS) entry which is preliminary data.</text>
</comment>
<sequence length="214" mass="22988">MTEVISAMESGGITIELGQTSFSLHLNEALSLAAQRGPTKIIHLHAELTERLRSRPVSRQAKQPSWHSMPDDYGLVRQKCSHYWLAGASRTIVLVPLSKPAEVTSPALPVSLPQNTVPSCGVLQADIPEPTPILPASGPHPSLSTTESSPSKPTNPQGTAISSPFPALLPPLLEPIKPEYEYSPLQSTAGRSSVEINPQIRLLHLLPGQESEPL</sequence>
<gene>
    <name evidence="2" type="ORF">B0T26DRAFT_218878</name>
</gene>
<dbReference type="RefSeq" id="XP_060298357.1">
    <property type="nucleotide sequence ID" value="XM_060433834.1"/>
</dbReference>
<feature type="region of interest" description="Disordered" evidence="1">
    <location>
        <begin position="123"/>
        <end position="167"/>
    </location>
</feature>